<dbReference type="OrthoDB" id="9814490at2"/>
<protein>
    <submittedName>
        <fullName evidence="4">Transferase</fullName>
    </submittedName>
</protein>
<dbReference type="InterPro" id="IPR045304">
    <property type="entry name" value="LbH_SAT"/>
</dbReference>
<keyword evidence="5" id="KW-1185">Reference proteome</keyword>
<dbReference type="RefSeq" id="WP_036856253.1">
    <property type="nucleotide sequence ID" value="NZ_JRNU01000039.1"/>
</dbReference>
<dbReference type="SUPFAM" id="SSF51161">
    <property type="entry name" value="Trimeric LpxA-like enzymes"/>
    <property type="match status" value="1"/>
</dbReference>
<dbReference type="InterPro" id="IPR011004">
    <property type="entry name" value="Trimer_LpxA-like_sf"/>
</dbReference>
<organism evidence="4 5">
    <name type="scientific">Prevotella amnii DNF00058</name>
    <dbReference type="NCBI Taxonomy" id="1401066"/>
    <lineage>
        <taxon>Bacteria</taxon>
        <taxon>Pseudomonadati</taxon>
        <taxon>Bacteroidota</taxon>
        <taxon>Bacteroidia</taxon>
        <taxon>Bacteroidales</taxon>
        <taxon>Prevotellaceae</taxon>
        <taxon>Prevotella</taxon>
    </lineage>
</organism>
<keyword evidence="3" id="KW-0012">Acyltransferase</keyword>
<dbReference type="Pfam" id="PF00132">
    <property type="entry name" value="Hexapep"/>
    <property type="match status" value="1"/>
</dbReference>
<comment type="caution">
    <text evidence="4">The sequence shown here is derived from an EMBL/GenBank/DDBJ whole genome shotgun (WGS) entry which is preliminary data.</text>
</comment>
<evidence type="ECO:0000313" key="5">
    <source>
        <dbReference type="Proteomes" id="UP000029614"/>
    </source>
</evidence>
<sequence>MMSIYNILIKIISYGYNTVIDFVFKIYVKIKFNNIWQLKEHLRLNYPKTGGGKRLLAIYDTTFSKYGSWIGHECVMDSIPFFPHGFTGVFISNGAKIGKNCIIFQQVTIGSNTIKGHPKFGSPTIGNNVYIGAGAKIIGNIKIGDNCRIGANAVVVTDIEPNTVAVPETRLIMKKNILDNKFYSKRNNKWCYYDFNKEKFVSC</sequence>
<dbReference type="CDD" id="cd03354">
    <property type="entry name" value="LbH_SAT"/>
    <property type="match status" value="1"/>
</dbReference>
<name>A0A096AXF7_9BACT</name>
<proteinExistence type="inferred from homology"/>
<reference evidence="4 5" key="1">
    <citation type="submission" date="2014-07" db="EMBL/GenBank/DDBJ databases">
        <authorList>
            <person name="McCorrison J."/>
            <person name="Sanka R."/>
            <person name="Torralba M."/>
            <person name="Gillis M."/>
            <person name="Haft D.H."/>
            <person name="Methe B."/>
            <person name="Sutton G."/>
            <person name="Nelson K.E."/>
        </authorList>
    </citation>
    <scope>NUCLEOTIDE SEQUENCE [LARGE SCALE GENOMIC DNA]</scope>
    <source>
        <strain evidence="4 5">DNF00058</strain>
    </source>
</reference>
<evidence type="ECO:0000313" key="4">
    <source>
        <dbReference type="EMBL" id="KGF51371.1"/>
    </source>
</evidence>
<dbReference type="InterPro" id="IPR001451">
    <property type="entry name" value="Hexapep"/>
</dbReference>
<comment type="similarity">
    <text evidence="1">Belongs to the transferase hexapeptide repeat family.</text>
</comment>
<gene>
    <name evidence="4" type="ORF">HMPREF9302_07600</name>
</gene>
<dbReference type="GO" id="GO:0016746">
    <property type="term" value="F:acyltransferase activity"/>
    <property type="evidence" value="ECO:0007669"/>
    <property type="project" value="UniProtKB-KW"/>
</dbReference>
<keyword evidence="2 4" id="KW-0808">Transferase</keyword>
<evidence type="ECO:0000256" key="1">
    <source>
        <dbReference type="ARBA" id="ARBA00007274"/>
    </source>
</evidence>
<evidence type="ECO:0000256" key="2">
    <source>
        <dbReference type="ARBA" id="ARBA00022679"/>
    </source>
</evidence>
<dbReference type="EMBL" id="JRNU01000039">
    <property type="protein sequence ID" value="KGF51371.1"/>
    <property type="molecule type" value="Genomic_DNA"/>
</dbReference>
<evidence type="ECO:0000256" key="3">
    <source>
        <dbReference type="ARBA" id="ARBA00023315"/>
    </source>
</evidence>
<dbReference type="PANTHER" id="PTHR42811">
    <property type="entry name" value="SERINE ACETYLTRANSFERASE"/>
    <property type="match status" value="1"/>
</dbReference>
<dbReference type="AlphaFoldDB" id="A0A096AXF7"/>
<dbReference type="Proteomes" id="UP000029614">
    <property type="component" value="Unassembled WGS sequence"/>
</dbReference>
<dbReference type="Gene3D" id="2.160.10.10">
    <property type="entry name" value="Hexapeptide repeat proteins"/>
    <property type="match status" value="1"/>
</dbReference>
<accession>A0A096AXF7</accession>